<dbReference type="EMBL" id="JAGTUU010000006">
    <property type="protein sequence ID" value="MBS0125513.1"/>
    <property type="molecule type" value="Genomic_DNA"/>
</dbReference>
<proteinExistence type="predicted"/>
<dbReference type="AlphaFoldDB" id="A0A8J7WHN6"/>
<dbReference type="GO" id="GO:0043165">
    <property type="term" value="P:Gram-negative-bacterium-type cell outer membrane assembly"/>
    <property type="evidence" value="ECO:0007669"/>
    <property type="project" value="InterPro"/>
</dbReference>
<comment type="caution">
    <text evidence="1">The sequence shown here is derived from an EMBL/GenBank/DDBJ whole genome shotgun (WGS) entry which is preliminary data.</text>
</comment>
<dbReference type="Proteomes" id="UP000681356">
    <property type="component" value="Unassembled WGS sequence"/>
</dbReference>
<evidence type="ECO:0000313" key="1">
    <source>
        <dbReference type="EMBL" id="MBS0125513.1"/>
    </source>
</evidence>
<name>A0A8J7WHN6_9RHOB</name>
<organism evidence="1 2">
    <name type="scientific">Thetidibacter halocola</name>
    <dbReference type="NCBI Taxonomy" id="2827239"/>
    <lineage>
        <taxon>Bacteria</taxon>
        <taxon>Pseudomonadati</taxon>
        <taxon>Pseudomonadota</taxon>
        <taxon>Alphaproteobacteria</taxon>
        <taxon>Rhodobacterales</taxon>
        <taxon>Roseobacteraceae</taxon>
        <taxon>Thetidibacter</taxon>
    </lineage>
</organism>
<evidence type="ECO:0000313" key="2">
    <source>
        <dbReference type="Proteomes" id="UP000681356"/>
    </source>
</evidence>
<evidence type="ECO:0008006" key="3">
    <source>
        <dbReference type="Google" id="ProtNLM"/>
    </source>
</evidence>
<dbReference type="Pfam" id="PF04390">
    <property type="entry name" value="LptE"/>
    <property type="match status" value="1"/>
</dbReference>
<dbReference type="Gene3D" id="3.30.160.150">
    <property type="entry name" value="Lipoprotein like domain"/>
    <property type="match status" value="1"/>
</dbReference>
<accession>A0A8J7WHN6</accession>
<protein>
    <recommendedName>
        <fullName evidence="3">LPS-assembly lipoprotein</fullName>
    </recommendedName>
</protein>
<keyword evidence="2" id="KW-1185">Reference proteome</keyword>
<dbReference type="InterPro" id="IPR007485">
    <property type="entry name" value="LPS_assembly_LptE"/>
</dbReference>
<reference evidence="1" key="1">
    <citation type="submission" date="2021-04" db="EMBL/GenBank/DDBJ databases">
        <authorList>
            <person name="Yoon J."/>
        </authorList>
    </citation>
    <scope>NUCLEOTIDE SEQUENCE</scope>
    <source>
        <strain evidence="1">KMU-90</strain>
    </source>
</reference>
<dbReference type="GO" id="GO:0019867">
    <property type="term" value="C:outer membrane"/>
    <property type="evidence" value="ECO:0007669"/>
    <property type="project" value="InterPro"/>
</dbReference>
<sequence length="164" mass="17911">MWWSDRRGMIAGLLAAATLPACGFAPVYGPGGAGNRLMGRIAVDAPETPVAYLFNRRFEERMGGRGATSPYRLSVRIETDRQELGTTSVGNITRYRLIGRVFYTLRDQTGTVLTEGRTNAFTGYSTTGSTVATLASERDARDRLMTLLADQVIDQLILSAPDFP</sequence>
<gene>
    <name evidence="1" type="ORF">KB874_15605</name>
</gene>